<reference evidence="9 10" key="1">
    <citation type="submission" date="2020-02" db="EMBL/GenBank/DDBJ databases">
        <title>Draft genome sequence of two Spirosoma agri KCTC 52727 and Spirosoma terrae KCTC 52035.</title>
        <authorList>
            <person name="Rojas J."/>
            <person name="Ambika Manirajan B."/>
            <person name="Ratering S."/>
            <person name="Suarez C."/>
            <person name="Schnell S."/>
        </authorList>
    </citation>
    <scope>NUCLEOTIDE SEQUENCE [LARGE SCALE GENOMIC DNA]</scope>
    <source>
        <strain evidence="9 10">KCTC 52727</strain>
    </source>
</reference>
<dbReference type="GO" id="GO:0008422">
    <property type="term" value="F:beta-glucosidase activity"/>
    <property type="evidence" value="ECO:0007669"/>
    <property type="project" value="UniProtKB-EC"/>
</dbReference>
<dbReference type="SUPFAM" id="SSF51445">
    <property type="entry name" value="(Trans)glycosidases"/>
    <property type="match status" value="1"/>
</dbReference>
<dbReference type="PANTHER" id="PTHR30620">
    <property type="entry name" value="PERIPLASMIC BETA-GLUCOSIDASE-RELATED"/>
    <property type="match status" value="1"/>
</dbReference>
<evidence type="ECO:0000256" key="1">
    <source>
        <dbReference type="ARBA" id="ARBA00000448"/>
    </source>
</evidence>
<keyword evidence="5 9" id="KW-0378">Hydrolase</keyword>
<accession>A0A6M0ISD0</accession>
<dbReference type="PANTHER" id="PTHR30620:SF16">
    <property type="entry name" value="LYSOSOMAL BETA GLUCOSIDASE"/>
    <property type="match status" value="1"/>
</dbReference>
<evidence type="ECO:0000313" key="9">
    <source>
        <dbReference type="EMBL" id="NEU70331.1"/>
    </source>
</evidence>
<dbReference type="AlphaFoldDB" id="A0A6M0ISD0"/>
<feature type="domain" description="Glycoside hydrolase family 3 N-terminal" evidence="7">
    <location>
        <begin position="186"/>
        <end position="470"/>
    </location>
</feature>
<dbReference type="InterPro" id="IPR017853">
    <property type="entry name" value="GH"/>
</dbReference>
<dbReference type="Proteomes" id="UP000477386">
    <property type="component" value="Unassembled WGS sequence"/>
</dbReference>
<dbReference type="GO" id="GO:0009251">
    <property type="term" value="P:glucan catabolic process"/>
    <property type="evidence" value="ECO:0007669"/>
    <property type="project" value="TreeGrafter"/>
</dbReference>
<dbReference type="EC" id="3.2.1.21" evidence="3"/>
<comment type="similarity">
    <text evidence="2">Belongs to the glycosyl hydrolase 3 family.</text>
</comment>
<dbReference type="EMBL" id="JAAGNZ010000004">
    <property type="protein sequence ID" value="NEU70331.1"/>
    <property type="molecule type" value="Genomic_DNA"/>
</dbReference>
<evidence type="ECO:0000256" key="4">
    <source>
        <dbReference type="ARBA" id="ARBA00022729"/>
    </source>
</evidence>
<name>A0A6M0ISD0_9BACT</name>
<dbReference type="PRINTS" id="PR00133">
    <property type="entry name" value="GLHYDRLASE3"/>
</dbReference>
<evidence type="ECO:0000256" key="5">
    <source>
        <dbReference type="ARBA" id="ARBA00022801"/>
    </source>
</evidence>
<dbReference type="InterPro" id="IPR036881">
    <property type="entry name" value="Glyco_hydro_3_C_sf"/>
</dbReference>
<dbReference type="InterPro" id="IPR001764">
    <property type="entry name" value="Glyco_hydro_3_N"/>
</dbReference>
<evidence type="ECO:0000256" key="6">
    <source>
        <dbReference type="ARBA" id="ARBA00023295"/>
    </source>
</evidence>
<organism evidence="9 10">
    <name type="scientific">Spirosoma agri</name>
    <dbReference type="NCBI Taxonomy" id="1987381"/>
    <lineage>
        <taxon>Bacteria</taxon>
        <taxon>Pseudomonadati</taxon>
        <taxon>Bacteroidota</taxon>
        <taxon>Cytophagia</taxon>
        <taxon>Cytophagales</taxon>
        <taxon>Cytophagaceae</taxon>
        <taxon>Spirosoma</taxon>
    </lineage>
</organism>
<keyword evidence="6" id="KW-0326">Glycosidase</keyword>
<dbReference type="InterPro" id="IPR002772">
    <property type="entry name" value="Glyco_hydro_3_C"/>
</dbReference>
<dbReference type="InterPro" id="IPR036962">
    <property type="entry name" value="Glyco_hydro_3_N_sf"/>
</dbReference>
<keyword evidence="4" id="KW-0732">Signal</keyword>
<evidence type="ECO:0000313" key="10">
    <source>
        <dbReference type="Proteomes" id="UP000477386"/>
    </source>
</evidence>
<evidence type="ECO:0000259" key="8">
    <source>
        <dbReference type="Pfam" id="PF01915"/>
    </source>
</evidence>
<evidence type="ECO:0000256" key="3">
    <source>
        <dbReference type="ARBA" id="ARBA00012744"/>
    </source>
</evidence>
<protein>
    <recommendedName>
        <fullName evidence="3">beta-glucosidase</fullName>
        <ecNumber evidence="3">3.2.1.21</ecNumber>
    </recommendedName>
</protein>
<comment type="caution">
    <text evidence="9">The sequence shown here is derived from an EMBL/GenBank/DDBJ whole genome shotgun (WGS) entry which is preliminary data.</text>
</comment>
<dbReference type="Pfam" id="PF01915">
    <property type="entry name" value="Glyco_hydro_3_C"/>
    <property type="match status" value="1"/>
</dbReference>
<proteinExistence type="inferred from homology"/>
<dbReference type="InterPro" id="IPR051915">
    <property type="entry name" value="Cellulose_Degrad_GH3"/>
</dbReference>
<evidence type="ECO:0000256" key="2">
    <source>
        <dbReference type="ARBA" id="ARBA00005336"/>
    </source>
</evidence>
<dbReference type="SUPFAM" id="SSF52279">
    <property type="entry name" value="Beta-D-glucan exohydrolase, C-terminal domain"/>
    <property type="match status" value="1"/>
</dbReference>
<feature type="domain" description="Glycoside hydrolase family 3 C-terminal" evidence="8">
    <location>
        <begin position="510"/>
        <end position="687"/>
    </location>
</feature>
<keyword evidence="10" id="KW-1185">Reference proteome</keyword>
<dbReference type="Gene3D" id="3.20.20.300">
    <property type="entry name" value="Glycoside hydrolase, family 3, N-terminal domain"/>
    <property type="match status" value="1"/>
</dbReference>
<dbReference type="Pfam" id="PF00933">
    <property type="entry name" value="Glyco_hydro_3"/>
    <property type="match status" value="1"/>
</dbReference>
<sequence>MLHSESIRTCSDETQRHTTFSRRSVPVTSCLAAFLIALAFQATGQSTSAREQPTLGVRSVKLLEQDGLKFKDLNRNGQLDKYEDWRLSAQERSRDLLTKMSLEQKVGFMLISTTRLKNDQSFGTATAKEPITSDFNEEDLVASQNMFTRKPLPTPIMNAAGTTKAVTQFHLRHFILRANVSARTTAEWANKLQALCEGDGLGIPAIVASNPRNHITASAAIGTSVGKTVFSAWPGELGLSAMRDLKLVREFADIARQEWSAVGLRKGYMYMADLATEPRWQRIEGTFGEDAQWAGQMMTEIVYGFQGKTLGAGSVAVTTKHFPGGGSGEGGQDPHFDWGKKEVFPGGKFANNLIPFKAAIKAGTSSIMPYYSLPADTKFEPIAYAYNRAIIHDLLRTELGFTGIINSDTGPIEMMPWGAENLSIQERYKRTLEAGVNLYSGTADPANLLATVKSGTVDTKLIDDSVLRLLLEKFNLGLFENPYVDEAAAERLVGNAQFQARADLAHRKSIVLLRNETGLLPLKPQTKVYFDANAAKTGGSATAATSYTINDGKYPITFVATPDEADVVVLWLKPSAKSLFASDGSPIYLSLSKNAIDVAYVNALAAKKPTIVAINYSNPWVIDEIYRKEANTGIKGVLATFGTTSDALLDIVTGKFSPTGKMPFTTPSSEAAVQQQKEDVPGYEEGGGYALFNYNEGLTYKGGNKKLSVSKR</sequence>
<comment type="catalytic activity">
    <reaction evidence="1">
        <text>Hydrolysis of terminal, non-reducing beta-D-glucosyl residues with release of beta-D-glucose.</text>
        <dbReference type="EC" id="3.2.1.21"/>
    </reaction>
</comment>
<gene>
    <name evidence="9" type="ORF">GK091_25875</name>
</gene>
<evidence type="ECO:0000259" key="7">
    <source>
        <dbReference type="Pfam" id="PF00933"/>
    </source>
</evidence>
<dbReference type="Gene3D" id="3.40.50.1700">
    <property type="entry name" value="Glycoside hydrolase family 3 C-terminal domain"/>
    <property type="match status" value="1"/>
</dbReference>